<feature type="non-terminal residue" evidence="1">
    <location>
        <position position="1"/>
    </location>
</feature>
<name>A0ABD2P8C8_9CUCU</name>
<proteinExistence type="predicted"/>
<protein>
    <submittedName>
        <fullName evidence="1">Uncharacterized protein</fullName>
    </submittedName>
</protein>
<evidence type="ECO:0000313" key="1">
    <source>
        <dbReference type="EMBL" id="KAL3286730.1"/>
    </source>
</evidence>
<keyword evidence="2" id="KW-1185">Reference proteome</keyword>
<dbReference type="EMBL" id="JABFTP020000185">
    <property type="protein sequence ID" value="KAL3286730.1"/>
    <property type="molecule type" value="Genomic_DNA"/>
</dbReference>
<comment type="caution">
    <text evidence="1">The sequence shown here is derived from an EMBL/GenBank/DDBJ whole genome shotgun (WGS) entry which is preliminary data.</text>
</comment>
<sequence length="246" mass="28166">GLTIDHINDDKWNKNELKHLRVEFANSPDILAEIEFLSQRIISPQGSGNSHTDTSRKETSCFYGKKYIVPFTVIIERIDSTATNLNPVTVRKMLCSNPKYRDIKIVNINRKGFKRVGIQVGTKEQAFQLVRNNDFDPEKFDVYIPAKMVFIIRIVRDIGTAINENDIILNDISVNSEKSSGNPHNLVVQCDLRSCFTQKLCRGKFRCANCGGNDEEADKCKYETKCLYCKQGHTSKDRLCSEYMRQ</sequence>
<accession>A0ABD2P8C8</accession>
<reference evidence="1 2" key="1">
    <citation type="journal article" date="2021" name="BMC Biol.">
        <title>Horizontally acquired antibacterial genes associated with adaptive radiation of ladybird beetles.</title>
        <authorList>
            <person name="Li H.S."/>
            <person name="Tang X.F."/>
            <person name="Huang Y.H."/>
            <person name="Xu Z.Y."/>
            <person name="Chen M.L."/>
            <person name="Du X.Y."/>
            <person name="Qiu B.Y."/>
            <person name="Chen P.T."/>
            <person name="Zhang W."/>
            <person name="Slipinski A."/>
            <person name="Escalona H.E."/>
            <person name="Waterhouse R.M."/>
            <person name="Zwick A."/>
            <person name="Pang H."/>
        </authorList>
    </citation>
    <scope>NUCLEOTIDE SEQUENCE [LARGE SCALE GENOMIC DNA]</scope>
    <source>
        <strain evidence="1">SYSU2018</strain>
    </source>
</reference>
<gene>
    <name evidence="1" type="ORF">HHI36_001224</name>
</gene>
<dbReference type="AlphaFoldDB" id="A0ABD2P8C8"/>
<evidence type="ECO:0000313" key="2">
    <source>
        <dbReference type="Proteomes" id="UP001516400"/>
    </source>
</evidence>
<organism evidence="1 2">
    <name type="scientific">Cryptolaemus montrouzieri</name>
    <dbReference type="NCBI Taxonomy" id="559131"/>
    <lineage>
        <taxon>Eukaryota</taxon>
        <taxon>Metazoa</taxon>
        <taxon>Ecdysozoa</taxon>
        <taxon>Arthropoda</taxon>
        <taxon>Hexapoda</taxon>
        <taxon>Insecta</taxon>
        <taxon>Pterygota</taxon>
        <taxon>Neoptera</taxon>
        <taxon>Endopterygota</taxon>
        <taxon>Coleoptera</taxon>
        <taxon>Polyphaga</taxon>
        <taxon>Cucujiformia</taxon>
        <taxon>Coccinelloidea</taxon>
        <taxon>Coccinellidae</taxon>
        <taxon>Scymninae</taxon>
        <taxon>Scymnini</taxon>
        <taxon>Cryptolaemus</taxon>
    </lineage>
</organism>
<dbReference type="Proteomes" id="UP001516400">
    <property type="component" value="Unassembled WGS sequence"/>
</dbReference>